<name>A0A538U7C6_UNCEI</name>
<reference evidence="1 2" key="1">
    <citation type="journal article" date="2019" name="Nat. Microbiol.">
        <title>Mediterranean grassland soil C-N compound turnover is dependent on rainfall and depth, and is mediated by genomically divergent microorganisms.</title>
        <authorList>
            <person name="Diamond S."/>
            <person name="Andeer P.F."/>
            <person name="Li Z."/>
            <person name="Crits-Christoph A."/>
            <person name="Burstein D."/>
            <person name="Anantharaman K."/>
            <person name="Lane K.R."/>
            <person name="Thomas B.C."/>
            <person name="Pan C."/>
            <person name="Northen T.R."/>
            <person name="Banfield J.F."/>
        </authorList>
    </citation>
    <scope>NUCLEOTIDE SEQUENCE [LARGE SCALE GENOMIC DNA]</scope>
    <source>
        <strain evidence="1">WS_10</strain>
    </source>
</reference>
<proteinExistence type="predicted"/>
<organism evidence="1 2">
    <name type="scientific">Eiseniibacteriota bacterium</name>
    <dbReference type="NCBI Taxonomy" id="2212470"/>
    <lineage>
        <taxon>Bacteria</taxon>
        <taxon>Candidatus Eiseniibacteriota</taxon>
    </lineage>
</organism>
<dbReference type="EMBL" id="VBPA01000100">
    <property type="protein sequence ID" value="TMQ71802.1"/>
    <property type="molecule type" value="Genomic_DNA"/>
</dbReference>
<evidence type="ECO:0000313" key="2">
    <source>
        <dbReference type="Proteomes" id="UP000319836"/>
    </source>
</evidence>
<evidence type="ECO:0000313" key="1">
    <source>
        <dbReference type="EMBL" id="TMQ71802.1"/>
    </source>
</evidence>
<protein>
    <submittedName>
        <fullName evidence="1">Uncharacterized protein</fullName>
    </submittedName>
</protein>
<sequence>MIGWIAIARTELEVDSAWFHVTPPSWLRNTPSLVPQNTESGCRGSTAIERTNVLIRPVRDPVQVAPPSSER</sequence>
<dbReference type="AlphaFoldDB" id="A0A538U7C6"/>
<gene>
    <name evidence="1" type="ORF">E6K80_04485</name>
</gene>
<comment type="caution">
    <text evidence="1">The sequence shown here is derived from an EMBL/GenBank/DDBJ whole genome shotgun (WGS) entry which is preliminary data.</text>
</comment>
<accession>A0A538U7C6</accession>
<dbReference type="Proteomes" id="UP000319836">
    <property type="component" value="Unassembled WGS sequence"/>
</dbReference>